<dbReference type="RefSeq" id="WP_183632974.1">
    <property type="nucleotide sequence ID" value="NZ_BAABLE010000011.1"/>
</dbReference>
<keyword evidence="3" id="KW-1185">Reference proteome</keyword>
<sequence length="441" mass="49781">MIHRFDTKSLADSAGVLEVMRPMLASGLLGEHRLVSLGCDTEDYRRLLKKRLADVGSQADGAPVVVYGAGAHTRQFWPELRHLNVVAVADRDETLHGTLCVGLPVISPALVASHARHVVISSRAYESAIERELGALHGDAITIHPLYGSNPDGELRHVWETEILDTVKDFQPDLLVYTPVHPHENLQPWLFEAARKAQPALKILTLWWDYDEAAEQSSYLDYERDSLLWADLVIENSNGTRLQRMAAGAPPYEHHRHCERVIFHPTPFDPALFYPQPDVPPLYDIALFGSSVGRRRFWIDALKARYGERFHHLGGVYEPNRPPLPIADYAFALRHTRICINTQTYPFRSQCKGKVREALGCGVLLLEEDNPETRLLLAPGEGIDYFSDVESLFALIDRYLEHDDERRSVVERGQQVWAERMNPGTWTAKVLARLGLSGARP</sequence>
<comment type="caution">
    <text evidence="2">The sequence shown here is derived from an EMBL/GenBank/DDBJ whole genome shotgun (WGS) entry which is preliminary data.</text>
</comment>
<dbReference type="Pfam" id="PF13524">
    <property type="entry name" value="Glyco_trans_1_2"/>
    <property type="match status" value="1"/>
</dbReference>
<proteinExistence type="predicted"/>
<organism evidence="2 3">
    <name type="scientific">Niveibacterium umoris</name>
    <dbReference type="NCBI Taxonomy" id="1193620"/>
    <lineage>
        <taxon>Bacteria</taxon>
        <taxon>Pseudomonadati</taxon>
        <taxon>Pseudomonadota</taxon>
        <taxon>Betaproteobacteria</taxon>
        <taxon>Rhodocyclales</taxon>
        <taxon>Rhodocyclaceae</taxon>
        <taxon>Niveibacterium</taxon>
    </lineage>
</organism>
<accession>A0A840BJX0</accession>
<evidence type="ECO:0000259" key="1">
    <source>
        <dbReference type="Pfam" id="PF13524"/>
    </source>
</evidence>
<reference evidence="2 3" key="1">
    <citation type="submission" date="2020-08" db="EMBL/GenBank/DDBJ databases">
        <title>Genomic Encyclopedia of Type Strains, Phase IV (KMG-IV): sequencing the most valuable type-strain genomes for metagenomic binning, comparative biology and taxonomic classification.</title>
        <authorList>
            <person name="Goeker M."/>
        </authorList>
    </citation>
    <scope>NUCLEOTIDE SEQUENCE [LARGE SCALE GENOMIC DNA]</scope>
    <source>
        <strain evidence="2 3">DSM 106739</strain>
    </source>
</reference>
<feature type="domain" description="Spore protein YkvP/CgeB glycosyl transferase-like" evidence="1">
    <location>
        <begin position="294"/>
        <end position="418"/>
    </location>
</feature>
<gene>
    <name evidence="2" type="ORF">GGR36_001196</name>
</gene>
<evidence type="ECO:0000313" key="3">
    <source>
        <dbReference type="Proteomes" id="UP000561045"/>
    </source>
</evidence>
<protein>
    <recommendedName>
        <fullName evidence="1">Spore protein YkvP/CgeB glycosyl transferase-like domain-containing protein</fullName>
    </recommendedName>
</protein>
<dbReference type="SUPFAM" id="SSF53756">
    <property type="entry name" value="UDP-Glycosyltransferase/glycogen phosphorylase"/>
    <property type="match status" value="1"/>
</dbReference>
<dbReference type="InterPro" id="IPR055259">
    <property type="entry name" value="YkvP/CgeB_Glyco_trans-like"/>
</dbReference>
<dbReference type="AlphaFoldDB" id="A0A840BJX0"/>
<dbReference type="EMBL" id="JACIET010000001">
    <property type="protein sequence ID" value="MBB4011888.1"/>
    <property type="molecule type" value="Genomic_DNA"/>
</dbReference>
<evidence type="ECO:0000313" key="2">
    <source>
        <dbReference type="EMBL" id="MBB4011888.1"/>
    </source>
</evidence>
<dbReference type="Proteomes" id="UP000561045">
    <property type="component" value="Unassembled WGS sequence"/>
</dbReference>
<name>A0A840BJX0_9RHOO</name>